<sequence length="281" mass="29986">MTEKRLTCTFGFIGGGNIAKAICQGMVHKGLIEYSQVYASAAHRNTLEEWESLGAHVTTVNGVIVNEADIIFLSVKPHILPEAIAQMLQTYNPSKAAHKLFISVITAITLESLENILVDVEGARVIRVMPNTPLLVGEGCSVYCPGQHATENDIRLVKKIFKMSGICEMVPESLMVAAGALIGSGPAFIYIIIEALSDGGVKLGIPRQTATTFAAQTVLGAAKMVLDTNRHTGVLKEEVTSPGGTTISGIHALERGGIRAALMDALEACVKRSDEIAIKKY</sequence>
<evidence type="ECO:0000256" key="8">
    <source>
        <dbReference type="ARBA" id="ARBA00022650"/>
    </source>
</evidence>
<comment type="catalytic activity">
    <reaction evidence="11">
        <text>L-proline + NAD(+) = (S)-1-pyrroline-5-carboxylate + NADH + 2 H(+)</text>
        <dbReference type="Rhea" id="RHEA:14105"/>
        <dbReference type="ChEBI" id="CHEBI:15378"/>
        <dbReference type="ChEBI" id="CHEBI:17388"/>
        <dbReference type="ChEBI" id="CHEBI:57540"/>
        <dbReference type="ChEBI" id="CHEBI:57945"/>
        <dbReference type="ChEBI" id="CHEBI:60039"/>
        <dbReference type="EC" id="1.5.1.2"/>
    </reaction>
</comment>
<dbReference type="EMBL" id="JARPUR010000002">
    <property type="protein sequence ID" value="KAK4883587.1"/>
    <property type="molecule type" value="Genomic_DNA"/>
</dbReference>
<dbReference type="GO" id="GO:0004735">
    <property type="term" value="F:pyrroline-5-carboxylate reductase activity"/>
    <property type="evidence" value="ECO:0007669"/>
    <property type="project" value="UniProtKB-EC"/>
</dbReference>
<dbReference type="GO" id="GO:0055129">
    <property type="term" value="P:L-proline biosynthetic process"/>
    <property type="evidence" value="ECO:0007669"/>
    <property type="project" value="TreeGrafter"/>
</dbReference>
<evidence type="ECO:0000256" key="2">
    <source>
        <dbReference type="ARBA" id="ARBA00005205"/>
    </source>
</evidence>
<dbReference type="EC" id="1.5.1.2" evidence="4"/>
<accession>A0AAN7PE42</accession>
<dbReference type="InterPro" id="IPR029036">
    <property type="entry name" value="P5CR_dimer"/>
</dbReference>
<comment type="similarity">
    <text evidence="3">Belongs to the pyrroline-5-carboxylate reductase family.</text>
</comment>
<evidence type="ECO:0000256" key="13">
    <source>
        <dbReference type="PIRSR" id="PIRSR000193-1"/>
    </source>
</evidence>
<evidence type="ECO:0000256" key="3">
    <source>
        <dbReference type="ARBA" id="ARBA00005525"/>
    </source>
</evidence>
<evidence type="ECO:0000313" key="17">
    <source>
        <dbReference type="Proteomes" id="UP001353858"/>
    </source>
</evidence>
<keyword evidence="6" id="KW-0963">Cytoplasm</keyword>
<keyword evidence="7" id="KW-0028">Amino-acid biosynthesis</keyword>
<dbReference type="Gene3D" id="1.10.3730.10">
    <property type="entry name" value="ProC C-terminal domain-like"/>
    <property type="match status" value="1"/>
</dbReference>
<dbReference type="FunFam" id="3.40.50.720:FF:000190">
    <property type="entry name" value="Pyrroline-5-carboxylate reductase"/>
    <property type="match status" value="1"/>
</dbReference>
<dbReference type="InterPro" id="IPR000304">
    <property type="entry name" value="Pyrroline-COOH_reductase"/>
</dbReference>
<keyword evidence="9 13" id="KW-0521">NADP</keyword>
<evidence type="ECO:0000256" key="1">
    <source>
        <dbReference type="ARBA" id="ARBA00004496"/>
    </source>
</evidence>
<protein>
    <recommendedName>
        <fullName evidence="5">Pyrroline-5-carboxylate reductase</fullName>
        <ecNumber evidence="4">1.5.1.2</ecNumber>
    </recommendedName>
</protein>
<feature type="domain" description="Pyrroline-5-carboxylate reductase dimerisation" evidence="15">
    <location>
        <begin position="172"/>
        <end position="275"/>
    </location>
</feature>
<dbReference type="FunFam" id="1.10.3730.10:FF:000001">
    <property type="entry name" value="Pyrroline-5-carboxylate reductase"/>
    <property type="match status" value="1"/>
</dbReference>
<keyword evidence="10" id="KW-0560">Oxidoreductase</keyword>
<evidence type="ECO:0000256" key="6">
    <source>
        <dbReference type="ARBA" id="ARBA00022490"/>
    </source>
</evidence>
<evidence type="ECO:0000259" key="15">
    <source>
        <dbReference type="Pfam" id="PF14748"/>
    </source>
</evidence>
<dbReference type="PANTHER" id="PTHR11645">
    <property type="entry name" value="PYRROLINE-5-CARBOXYLATE REDUCTASE"/>
    <property type="match status" value="1"/>
</dbReference>
<dbReference type="SUPFAM" id="SSF51735">
    <property type="entry name" value="NAD(P)-binding Rossmann-fold domains"/>
    <property type="match status" value="1"/>
</dbReference>
<dbReference type="PIRSF" id="PIRSF000193">
    <property type="entry name" value="Pyrrol-5-carb_rd"/>
    <property type="match status" value="1"/>
</dbReference>
<organism evidence="16 17">
    <name type="scientific">Aquatica leii</name>
    <dbReference type="NCBI Taxonomy" id="1421715"/>
    <lineage>
        <taxon>Eukaryota</taxon>
        <taxon>Metazoa</taxon>
        <taxon>Ecdysozoa</taxon>
        <taxon>Arthropoda</taxon>
        <taxon>Hexapoda</taxon>
        <taxon>Insecta</taxon>
        <taxon>Pterygota</taxon>
        <taxon>Neoptera</taxon>
        <taxon>Endopterygota</taxon>
        <taxon>Coleoptera</taxon>
        <taxon>Polyphaga</taxon>
        <taxon>Elateriformia</taxon>
        <taxon>Elateroidea</taxon>
        <taxon>Lampyridae</taxon>
        <taxon>Luciolinae</taxon>
        <taxon>Aquatica</taxon>
    </lineage>
</organism>
<evidence type="ECO:0000256" key="5">
    <source>
        <dbReference type="ARBA" id="ARBA00021413"/>
    </source>
</evidence>
<dbReference type="InterPro" id="IPR008927">
    <property type="entry name" value="6-PGluconate_DH-like_C_sf"/>
</dbReference>
<keyword evidence="17" id="KW-1185">Reference proteome</keyword>
<dbReference type="Proteomes" id="UP001353858">
    <property type="component" value="Unassembled WGS sequence"/>
</dbReference>
<keyword evidence="8" id="KW-0641">Proline biosynthesis</keyword>
<dbReference type="Pfam" id="PF03807">
    <property type="entry name" value="F420_oxidored"/>
    <property type="match status" value="1"/>
</dbReference>
<dbReference type="PANTHER" id="PTHR11645:SF69">
    <property type="entry name" value="PYRROLINE-5-CARBOXYLATE REDUCTASE"/>
    <property type="match status" value="1"/>
</dbReference>
<evidence type="ECO:0000259" key="14">
    <source>
        <dbReference type="Pfam" id="PF03807"/>
    </source>
</evidence>
<feature type="domain" description="Pyrroline-5-carboxylate reductase catalytic N-terminal" evidence="14">
    <location>
        <begin position="10"/>
        <end position="104"/>
    </location>
</feature>
<evidence type="ECO:0000256" key="9">
    <source>
        <dbReference type="ARBA" id="ARBA00022857"/>
    </source>
</evidence>
<reference evidence="17" key="1">
    <citation type="submission" date="2023-01" db="EMBL/GenBank/DDBJ databases">
        <title>Key to firefly adult light organ development and bioluminescence: homeobox transcription factors regulate luciferase expression and transportation to peroxisome.</title>
        <authorList>
            <person name="Fu X."/>
        </authorList>
    </citation>
    <scope>NUCLEOTIDE SEQUENCE [LARGE SCALE GENOMIC DNA]</scope>
</reference>
<evidence type="ECO:0000256" key="11">
    <source>
        <dbReference type="ARBA" id="ARBA00050547"/>
    </source>
</evidence>
<proteinExistence type="inferred from homology"/>
<evidence type="ECO:0000313" key="16">
    <source>
        <dbReference type="EMBL" id="KAK4883587.1"/>
    </source>
</evidence>
<dbReference type="Pfam" id="PF14748">
    <property type="entry name" value="P5CR_dimer"/>
    <property type="match status" value="1"/>
</dbReference>
<dbReference type="NCBIfam" id="TIGR00112">
    <property type="entry name" value="proC"/>
    <property type="match status" value="1"/>
</dbReference>
<dbReference type="InterPro" id="IPR028939">
    <property type="entry name" value="P5C_Rdtase_cat_N"/>
</dbReference>
<dbReference type="AlphaFoldDB" id="A0AAN7PE42"/>
<dbReference type="SUPFAM" id="SSF48179">
    <property type="entry name" value="6-phosphogluconate dehydrogenase C-terminal domain-like"/>
    <property type="match status" value="1"/>
</dbReference>
<dbReference type="GO" id="GO:0005737">
    <property type="term" value="C:cytoplasm"/>
    <property type="evidence" value="ECO:0007669"/>
    <property type="project" value="UniProtKB-SubCell"/>
</dbReference>
<gene>
    <name evidence="16" type="ORF">RN001_006906</name>
</gene>
<evidence type="ECO:0000256" key="4">
    <source>
        <dbReference type="ARBA" id="ARBA00012855"/>
    </source>
</evidence>
<evidence type="ECO:0000256" key="10">
    <source>
        <dbReference type="ARBA" id="ARBA00023002"/>
    </source>
</evidence>
<comment type="caution">
    <text evidence="16">The sequence shown here is derived from an EMBL/GenBank/DDBJ whole genome shotgun (WGS) entry which is preliminary data.</text>
</comment>
<comment type="subcellular location">
    <subcellularLocation>
        <location evidence="1">Cytoplasm</location>
    </subcellularLocation>
</comment>
<name>A0AAN7PE42_9COLE</name>
<evidence type="ECO:0000256" key="12">
    <source>
        <dbReference type="ARBA" id="ARBA00052690"/>
    </source>
</evidence>
<evidence type="ECO:0000256" key="7">
    <source>
        <dbReference type="ARBA" id="ARBA00022605"/>
    </source>
</evidence>
<dbReference type="HAMAP" id="MF_01925">
    <property type="entry name" value="P5C_reductase"/>
    <property type="match status" value="1"/>
</dbReference>
<dbReference type="InterPro" id="IPR036291">
    <property type="entry name" value="NAD(P)-bd_dom_sf"/>
</dbReference>
<comment type="pathway">
    <text evidence="2">Amino-acid biosynthesis; L-proline biosynthesis; L-proline from L-glutamate 5-semialdehyde: step 1/1.</text>
</comment>
<feature type="binding site" evidence="13">
    <location>
        <position position="61"/>
    </location>
    <ligand>
        <name>NADPH</name>
        <dbReference type="ChEBI" id="CHEBI:57783"/>
    </ligand>
</feature>
<dbReference type="Gene3D" id="3.40.50.720">
    <property type="entry name" value="NAD(P)-binding Rossmann-like Domain"/>
    <property type="match status" value="1"/>
</dbReference>
<comment type="catalytic activity">
    <reaction evidence="12">
        <text>L-proline + NADP(+) = (S)-1-pyrroline-5-carboxylate + NADPH + 2 H(+)</text>
        <dbReference type="Rhea" id="RHEA:14109"/>
        <dbReference type="ChEBI" id="CHEBI:15378"/>
        <dbReference type="ChEBI" id="CHEBI:17388"/>
        <dbReference type="ChEBI" id="CHEBI:57783"/>
        <dbReference type="ChEBI" id="CHEBI:58349"/>
        <dbReference type="ChEBI" id="CHEBI:60039"/>
        <dbReference type="EC" id="1.5.1.2"/>
    </reaction>
</comment>